<dbReference type="GO" id="GO:0007021">
    <property type="term" value="P:tubulin complex assembly"/>
    <property type="evidence" value="ECO:0007669"/>
    <property type="project" value="TreeGrafter"/>
</dbReference>
<dbReference type="HOGENOM" id="CLU_095426_0_0_1"/>
<evidence type="ECO:0000313" key="2">
    <source>
        <dbReference type="EMBL" id="CCD25450.1"/>
    </source>
</evidence>
<accession>G0WCD9</accession>
<dbReference type="OrthoDB" id="4035763at2759"/>
<feature type="domain" description="C-CAP/cofactor C-like" evidence="1">
    <location>
        <begin position="114"/>
        <end position="277"/>
    </location>
</feature>
<dbReference type="AlphaFoldDB" id="G0WCD9"/>
<dbReference type="RefSeq" id="XP_003670693.1">
    <property type="nucleotide sequence ID" value="XM_003670645.1"/>
</dbReference>
<keyword evidence="3" id="KW-1185">Reference proteome</keyword>
<dbReference type="STRING" id="1071378.G0WCD9"/>
<name>G0WCD9_NAUDC</name>
<dbReference type="GO" id="GO:0007023">
    <property type="term" value="P:post-chaperonin tubulin folding pathway"/>
    <property type="evidence" value="ECO:0007669"/>
    <property type="project" value="InterPro"/>
</dbReference>
<proteinExistence type="predicted"/>
<evidence type="ECO:0000259" key="1">
    <source>
        <dbReference type="PROSITE" id="PS51329"/>
    </source>
</evidence>
<evidence type="ECO:0000313" key="3">
    <source>
        <dbReference type="Proteomes" id="UP000000689"/>
    </source>
</evidence>
<dbReference type="Gene3D" id="2.160.20.70">
    <property type="match status" value="1"/>
</dbReference>
<dbReference type="EMBL" id="HE580272">
    <property type="protein sequence ID" value="CCD25450.1"/>
    <property type="molecule type" value="Genomic_DNA"/>
</dbReference>
<dbReference type="InterPro" id="IPR016098">
    <property type="entry name" value="CAP/MinC_C"/>
</dbReference>
<dbReference type="GeneID" id="11499189"/>
<dbReference type="PANTHER" id="PTHR15139">
    <property type="entry name" value="TUBULIN FOLDING COFACTOR C"/>
    <property type="match status" value="1"/>
</dbReference>
<dbReference type="PANTHER" id="PTHR15139:SF0">
    <property type="entry name" value="TUBULIN-SPECIFIC CHAPERONE C"/>
    <property type="match status" value="1"/>
</dbReference>
<dbReference type="InterPro" id="IPR027684">
    <property type="entry name" value="TBCC"/>
</dbReference>
<dbReference type="KEGG" id="ndi:NDAI_0F01310"/>
<dbReference type="OMA" id="RIVMERC"/>
<reference evidence="2 3" key="1">
    <citation type="journal article" date="2011" name="Proc. Natl. Acad. Sci. U.S.A.">
        <title>Evolutionary erosion of yeast sex chromosomes by mating-type switching accidents.</title>
        <authorList>
            <person name="Gordon J.L."/>
            <person name="Armisen D."/>
            <person name="Proux-Wera E."/>
            <person name="Oheigeartaigh S.S."/>
            <person name="Byrne K.P."/>
            <person name="Wolfe K.H."/>
        </authorList>
    </citation>
    <scope>NUCLEOTIDE SEQUENCE [LARGE SCALE GENOMIC DNA]</scope>
    <source>
        <strain evidence="3">ATCC 10597 / BCRC 20456 / CBS 421 / NBRC 0211 / NRRL Y-12639</strain>
    </source>
</reference>
<dbReference type="eggNOG" id="ENOG502S4TX">
    <property type="taxonomic scope" value="Eukaryota"/>
</dbReference>
<dbReference type="GO" id="GO:0005737">
    <property type="term" value="C:cytoplasm"/>
    <property type="evidence" value="ECO:0007669"/>
    <property type="project" value="TreeGrafter"/>
</dbReference>
<dbReference type="Proteomes" id="UP000000689">
    <property type="component" value="Chromosome 6"/>
</dbReference>
<dbReference type="PROSITE" id="PS51329">
    <property type="entry name" value="C_CAP_COFACTOR_C"/>
    <property type="match status" value="1"/>
</dbReference>
<dbReference type="InterPro" id="IPR017901">
    <property type="entry name" value="C-CAP_CF_C-like"/>
</dbReference>
<sequence length="296" mass="33790">MGTTGSNDLLSFRTRLEKLQEILEDEDKNLDYNDIYLNAIELNKIFNEISNDLPTYDMERYSSQLQSLLKVINSKNISNNTSSSNSRRFKFKKTSSLRKKTAKVEEKTNNGELTSVDLNTSGKSIHLSVERTQAYKNLVNCIVVSGSNIIPEDENVNGSLSFHNIDNTLINLQSIPFNNGSFFISNCKNSVILLATRTNNTIQVRLHELNNCKIYIQSAISGREGENKDQNVILENCSGIIFHERSKPYLEIQDFTNLNLNGSYTSNECYRFDDFDFFCNDSQSLTKKYISYNPQN</sequence>
<gene>
    <name evidence="2" type="primary">NDAI0F01310</name>
    <name evidence="2" type="ordered locus">NDAI_0F01310</name>
</gene>
<organism evidence="2 3">
    <name type="scientific">Naumovozyma dairenensis (strain ATCC 10597 / BCRC 20456 / CBS 421 / NBRC 0211 / NRRL Y-12639)</name>
    <name type="common">Saccharomyces dairenensis</name>
    <dbReference type="NCBI Taxonomy" id="1071378"/>
    <lineage>
        <taxon>Eukaryota</taxon>
        <taxon>Fungi</taxon>
        <taxon>Dikarya</taxon>
        <taxon>Ascomycota</taxon>
        <taxon>Saccharomycotina</taxon>
        <taxon>Saccharomycetes</taxon>
        <taxon>Saccharomycetales</taxon>
        <taxon>Saccharomycetaceae</taxon>
        <taxon>Naumovozyma</taxon>
    </lineage>
</organism>
<protein>
    <recommendedName>
        <fullName evidence="1">C-CAP/cofactor C-like domain-containing protein</fullName>
    </recommendedName>
</protein>